<dbReference type="Proteomes" id="UP000277204">
    <property type="component" value="Unassembled WGS sequence"/>
</dbReference>
<name>A0A183MQ43_9TREM</name>
<sequence length="266" mass="29717">MSSHCDSSFPALDCNHFSSYNLIVACVGVGNVAQLACDLLIYNLGCDAISSLNFEYCPSVVGINPYRLPGDVHDLMTTSQIYANPELQLAVLQIRAPPFTGSKRKHVKELVTFLKSMKFKTVVLLSSSFATILKDEELNSAPLQYALSSSFCASDRKRFDELDWYPLKTYSDHLDCKLSVVYYLPGCGIASYLFEELLKHEGISACLLNLFTSEGDNSGDALYVVQHLNKWLQFKAQHGVTNTSFQWSLPPSWSYLFGTDPVDELY</sequence>
<dbReference type="PANTHER" id="PTHR12970:SF1">
    <property type="entry name" value="PROTEASOME ASSEMBLY CHAPERONE 2"/>
    <property type="match status" value="1"/>
</dbReference>
<keyword evidence="6" id="KW-1185">Reference proteome</keyword>
<accession>A0A183MQ43</accession>
<evidence type="ECO:0000256" key="2">
    <source>
        <dbReference type="ARBA" id="ARBA00023186"/>
    </source>
</evidence>
<comment type="function">
    <text evidence="4">Chaperone protein which promotes assembly of the 20S proteasome as part of a heterodimer with PSMG1.</text>
</comment>
<comment type="subunit">
    <text evidence="4">Forms a heterodimer with PSMG1.</text>
</comment>
<dbReference type="EMBL" id="UZAI01017567">
    <property type="protein sequence ID" value="VDP26724.1"/>
    <property type="molecule type" value="Genomic_DNA"/>
</dbReference>
<evidence type="ECO:0000256" key="1">
    <source>
        <dbReference type="ARBA" id="ARBA00019186"/>
    </source>
</evidence>
<evidence type="ECO:0000256" key="3">
    <source>
        <dbReference type="ARBA" id="ARBA00025745"/>
    </source>
</evidence>
<keyword evidence="2 4" id="KW-0143">Chaperone</keyword>
<dbReference type="Gene3D" id="3.40.50.10900">
    <property type="entry name" value="PAC-like subunit"/>
    <property type="match status" value="2"/>
</dbReference>
<dbReference type="PANTHER" id="PTHR12970">
    <property type="entry name" value="PROTEASOME ASSEMBLY CHAPERONE 2"/>
    <property type="match status" value="1"/>
</dbReference>
<dbReference type="SUPFAM" id="SSF159659">
    <property type="entry name" value="Cgl1923-like"/>
    <property type="match status" value="1"/>
</dbReference>
<dbReference type="InterPro" id="IPR038389">
    <property type="entry name" value="PSMG2_sf"/>
</dbReference>
<evidence type="ECO:0000256" key="4">
    <source>
        <dbReference type="PIRNR" id="PIRNR010044"/>
    </source>
</evidence>
<gene>
    <name evidence="5" type="ORF">SMRZ_LOCUS18168</name>
</gene>
<dbReference type="PIRSF" id="PIRSF010044">
    <property type="entry name" value="UCP010044"/>
    <property type="match status" value="1"/>
</dbReference>
<dbReference type="STRING" id="48269.A0A183MQ43"/>
<evidence type="ECO:0000313" key="6">
    <source>
        <dbReference type="Proteomes" id="UP000277204"/>
    </source>
</evidence>
<proteinExistence type="inferred from homology"/>
<reference evidence="5 6" key="1">
    <citation type="submission" date="2018-11" db="EMBL/GenBank/DDBJ databases">
        <authorList>
            <consortium name="Pathogen Informatics"/>
        </authorList>
    </citation>
    <scope>NUCLEOTIDE SEQUENCE [LARGE SCALE GENOMIC DNA]</scope>
    <source>
        <strain evidence="5 6">Zambia</strain>
    </source>
</reference>
<dbReference type="AlphaFoldDB" id="A0A183MQ43"/>
<dbReference type="GO" id="GO:0005634">
    <property type="term" value="C:nucleus"/>
    <property type="evidence" value="ECO:0007669"/>
    <property type="project" value="TreeGrafter"/>
</dbReference>
<dbReference type="GO" id="GO:0043248">
    <property type="term" value="P:proteasome assembly"/>
    <property type="evidence" value="ECO:0007669"/>
    <property type="project" value="TreeGrafter"/>
</dbReference>
<organism evidence="5 6">
    <name type="scientific">Schistosoma margrebowiei</name>
    <dbReference type="NCBI Taxonomy" id="48269"/>
    <lineage>
        <taxon>Eukaryota</taxon>
        <taxon>Metazoa</taxon>
        <taxon>Spiralia</taxon>
        <taxon>Lophotrochozoa</taxon>
        <taxon>Platyhelminthes</taxon>
        <taxon>Trematoda</taxon>
        <taxon>Digenea</taxon>
        <taxon>Strigeidida</taxon>
        <taxon>Schistosomatoidea</taxon>
        <taxon>Schistosomatidae</taxon>
        <taxon>Schistosoma</taxon>
    </lineage>
</organism>
<dbReference type="GO" id="GO:0005829">
    <property type="term" value="C:cytosol"/>
    <property type="evidence" value="ECO:0007669"/>
    <property type="project" value="TreeGrafter"/>
</dbReference>
<dbReference type="InterPro" id="IPR019151">
    <property type="entry name" value="Proteasome_assmbl_chaperone_2"/>
</dbReference>
<comment type="similarity">
    <text evidence="3 4">Belongs to the PSMG2 family.</text>
</comment>
<dbReference type="Pfam" id="PF09754">
    <property type="entry name" value="PAC2"/>
    <property type="match status" value="1"/>
</dbReference>
<dbReference type="InterPro" id="IPR016562">
    <property type="entry name" value="Proteasome_assmbl_chp_2_euk"/>
</dbReference>
<protein>
    <recommendedName>
        <fullName evidence="1 4">Proteasome assembly chaperone 2</fullName>
    </recommendedName>
</protein>
<evidence type="ECO:0000313" key="5">
    <source>
        <dbReference type="EMBL" id="VDP26724.1"/>
    </source>
</evidence>